<dbReference type="AlphaFoldDB" id="A0A2M9FMQ8"/>
<organism evidence="15 16">
    <name type="scientific">Enterococcus mundtii</name>
    <dbReference type="NCBI Taxonomy" id="53346"/>
    <lineage>
        <taxon>Bacteria</taxon>
        <taxon>Bacillati</taxon>
        <taxon>Bacillota</taxon>
        <taxon>Bacilli</taxon>
        <taxon>Lactobacillales</taxon>
        <taxon>Enterococcaceae</taxon>
        <taxon>Enterococcus</taxon>
    </lineage>
</organism>
<keyword evidence="4 13" id="KW-0235">DNA replication</keyword>
<keyword evidence="6 13" id="KW-0378">Hydrolase</keyword>
<feature type="DNA-binding region" description="H-T-H motif" evidence="13">
    <location>
        <begin position="32"/>
        <end position="52"/>
    </location>
</feature>
<dbReference type="NCBIfam" id="TIGR00498">
    <property type="entry name" value="lexA"/>
    <property type="match status" value="1"/>
</dbReference>
<keyword evidence="7 13" id="KW-0068">Autocatalytic cleavage</keyword>
<evidence type="ECO:0000256" key="12">
    <source>
        <dbReference type="ARBA" id="ARBA00023236"/>
    </source>
</evidence>
<dbReference type="EMBL" id="PYGR01000018">
    <property type="protein sequence ID" value="PTO35801.1"/>
    <property type="molecule type" value="Genomic_DNA"/>
</dbReference>
<keyword evidence="3 13" id="KW-0678">Repressor</keyword>
<dbReference type="GO" id="GO:0003677">
    <property type="term" value="F:DNA binding"/>
    <property type="evidence" value="ECO:0007669"/>
    <property type="project" value="UniProtKB-UniRule"/>
</dbReference>
<dbReference type="Proteomes" id="UP000244022">
    <property type="component" value="Unassembled WGS sequence"/>
</dbReference>
<keyword evidence="11 13" id="KW-0234">DNA repair</keyword>
<evidence type="ECO:0000256" key="13">
    <source>
        <dbReference type="HAMAP-Rule" id="MF_00015"/>
    </source>
</evidence>
<evidence type="ECO:0000256" key="2">
    <source>
        <dbReference type="ARBA" id="ARBA00011738"/>
    </source>
</evidence>
<comment type="caution">
    <text evidence="15">The sequence shown here is derived from an EMBL/GenBank/DDBJ whole genome shotgun (WGS) entry which is preliminary data.</text>
</comment>
<comment type="function">
    <text evidence="13">Represses a number of genes involved in the response to DNA damage (SOS response), including recA and lexA. In the presence of single-stranded DNA, RecA interacts with LexA causing an autocatalytic cleavage which disrupts the DNA-binding part of LexA, leading to derepression of the SOS regulon and eventually DNA repair.</text>
</comment>
<dbReference type="CDD" id="cd00090">
    <property type="entry name" value="HTH_ARSR"/>
    <property type="match status" value="1"/>
</dbReference>
<dbReference type="PRINTS" id="PR00726">
    <property type="entry name" value="LEXASERPTASE"/>
</dbReference>
<dbReference type="FunFam" id="1.10.10.10:FF:000009">
    <property type="entry name" value="LexA repressor"/>
    <property type="match status" value="1"/>
</dbReference>
<evidence type="ECO:0000256" key="3">
    <source>
        <dbReference type="ARBA" id="ARBA00022491"/>
    </source>
</evidence>
<dbReference type="GO" id="GO:0004252">
    <property type="term" value="F:serine-type endopeptidase activity"/>
    <property type="evidence" value="ECO:0007669"/>
    <property type="project" value="UniProtKB-UniRule"/>
</dbReference>
<dbReference type="InterPro" id="IPR036390">
    <property type="entry name" value="WH_DNA-bd_sf"/>
</dbReference>
<dbReference type="Pfam" id="PF01726">
    <property type="entry name" value="LexA_DNA_bind"/>
    <property type="match status" value="1"/>
</dbReference>
<comment type="subunit">
    <text evidence="2 13">Homodimer.</text>
</comment>
<keyword evidence="12 13" id="KW-0742">SOS response</keyword>
<evidence type="ECO:0000256" key="8">
    <source>
        <dbReference type="ARBA" id="ARBA00023015"/>
    </source>
</evidence>
<dbReference type="GO" id="GO:0006508">
    <property type="term" value="P:proteolysis"/>
    <property type="evidence" value="ECO:0007669"/>
    <property type="project" value="InterPro"/>
</dbReference>
<accession>A0A2M9FMQ8</accession>
<comment type="catalytic activity">
    <reaction evidence="13">
        <text>Hydrolysis of Ala-|-Gly bond in repressor LexA.</text>
        <dbReference type="EC" id="3.4.21.88"/>
    </reaction>
</comment>
<dbReference type="InterPro" id="IPR006200">
    <property type="entry name" value="LexA"/>
</dbReference>
<feature type="active site" description="For autocatalytic cleavage activity" evidence="13">
    <location>
        <position position="131"/>
    </location>
</feature>
<dbReference type="InterPro" id="IPR036388">
    <property type="entry name" value="WH-like_DNA-bd_sf"/>
</dbReference>
<dbReference type="HAMAP" id="MF_00015">
    <property type="entry name" value="LexA"/>
    <property type="match status" value="1"/>
</dbReference>
<keyword evidence="5 13" id="KW-0227">DNA damage</keyword>
<dbReference type="InterPro" id="IPR036286">
    <property type="entry name" value="LexA/Signal_pep-like_sf"/>
</dbReference>
<feature type="site" description="Cleavage; by autolysis" evidence="13">
    <location>
        <begin position="95"/>
        <end position="96"/>
    </location>
</feature>
<dbReference type="Pfam" id="PF00717">
    <property type="entry name" value="Peptidase_S24"/>
    <property type="match status" value="1"/>
</dbReference>
<evidence type="ECO:0000256" key="9">
    <source>
        <dbReference type="ARBA" id="ARBA00023125"/>
    </source>
</evidence>
<comment type="similarity">
    <text evidence="1 13 14">Belongs to the peptidase S24 family.</text>
</comment>
<dbReference type="OrthoDB" id="9802364at2"/>
<feature type="active site" description="For autocatalytic cleavage activity" evidence="13">
    <location>
        <position position="169"/>
    </location>
</feature>
<proteinExistence type="inferred from homology"/>
<sequence>MYLVARQTETRQIEVLRYIHEQVTQKGYPPTVREIGEAVQLSSTSTVHGHLARLEKKGFIQRDPTKPRAIELTQQGLSKIGIRPTTIPVLGVVTAGEPILAVEEASDFFPVPPNLSSEEGSLFMLTIRGESMINAGILDGDNVIVRKQETAQNGDIVIAMTAEDEATCKRFYKERDHFRLQPENDLLEPIILDEVSILGRVVGLYRSHIY</sequence>
<protein>
    <recommendedName>
        <fullName evidence="13">LexA repressor</fullName>
        <ecNumber evidence="13">3.4.21.88</ecNumber>
    </recommendedName>
</protein>
<evidence type="ECO:0000256" key="7">
    <source>
        <dbReference type="ARBA" id="ARBA00022813"/>
    </source>
</evidence>
<dbReference type="GO" id="GO:0045892">
    <property type="term" value="P:negative regulation of DNA-templated transcription"/>
    <property type="evidence" value="ECO:0007669"/>
    <property type="project" value="UniProtKB-UniRule"/>
</dbReference>
<dbReference type="PANTHER" id="PTHR33516:SF2">
    <property type="entry name" value="LEXA REPRESSOR-RELATED"/>
    <property type="match status" value="1"/>
</dbReference>
<reference evidence="15 16" key="1">
    <citation type="submission" date="2018-03" db="EMBL/GenBank/DDBJ databases">
        <title>Draft genome sequences of four Enterococcus mundtii strains isolated from beef slaughterhouses in Kenya.</title>
        <authorList>
            <person name="Wambui J."/>
            <person name="Stevens M."/>
            <person name="Njage P."/>
            <person name="Stephan R."/>
            <person name="Tasara T."/>
        </authorList>
    </citation>
    <scope>NUCLEOTIDE SEQUENCE [LARGE SCALE GENOMIC DNA]</scope>
    <source>
        <strain evidence="15 16">H18-EM</strain>
    </source>
</reference>
<evidence type="ECO:0000313" key="16">
    <source>
        <dbReference type="Proteomes" id="UP000244022"/>
    </source>
</evidence>
<dbReference type="PANTHER" id="PTHR33516">
    <property type="entry name" value="LEXA REPRESSOR"/>
    <property type="match status" value="1"/>
</dbReference>
<evidence type="ECO:0000256" key="6">
    <source>
        <dbReference type="ARBA" id="ARBA00022801"/>
    </source>
</evidence>
<evidence type="ECO:0000313" key="15">
    <source>
        <dbReference type="EMBL" id="PTO35801.1"/>
    </source>
</evidence>
<dbReference type="InterPro" id="IPR039418">
    <property type="entry name" value="LexA-like"/>
</dbReference>
<name>A0A2M9FMQ8_ENTMU</name>
<evidence type="ECO:0000256" key="5">
    <source>
        <dbReference type="ARBA" id="ARBA00022763"/>
    </source>
</evidence>
<evidence type="ECO:0000256" key="11">
    <source>
        <dbReference type="ARBA" id="ARBA00023204"/>
    </source>
</evidence>
<dbReference type="GO" id="GO:0006281">
    <property type="term" value="P:DNA repair"/>
    <property type="evidence" value="ECO:0007669"/>
    <property type="project" value="UniProtKB-UniRule"/>
</dbReference>
<dbReference type="InterPro" id="IPR006197">
    <property type="entry name" value="Peptidase_S24_LexA"/>
</dbReference>
<evidence type="ECO:0000256" key="10">
    <source>
        <dbReference type="ARBA" id="ARBA00023163"/>
    </source>
</evidence>
<keyword evidence="9 13" id="KW-0238">DNA-binding</keyword>
<keyword evidence="10 13" id="KW-0804">Transcription</keyword>
<evidence type="ECO:0000256" key="4">
    <source>
        <dbReference type="ARBA" id="ARBA00022705"/>
    </source>
</evidence>
<dbReference type="Gene3D" id="1.10.10.10">
    <property type="entry name" value="Winged helix-like DNA-binding domain superfamily/Winged helix DNA-binding domain"/>
    <property type="match status" value="1"/>
</dbReference>
<keyword evidence="8 13" id="KW-0805">Transcription regulation</keyword>
<dbReference type="InterPro" id="IPR011991">
    <property type="entry name" value="ArsR-like_HTH"/>
</dbReference>
<evidence type="ECO:0000256" key="1">
    <source>
        <dbReference type="ARBA" id="ARBA00007484"/>
    </source>
</evidence>
<dbReference type="CDD" id="cd06529">
    <property type="entry name" value="S24_LexA-like"/>
    <property type="match status" value="1"/>
</dbReference>
<gene>
    <name evidence="13" type="primary">lexA</name>
    <name evidence="15" type="ORF">C6N14_06155</name>
</gene>
<dbReference type="InterPro" id="IPR006199">
    <property type="entry name" value="LexA_DNA-bd_dom"/>
</dbReference>
<dbReference type="SUPFAM" id="SSF51306">
    <property type="entry name" value="LexA/Signal peptidase"/>
    <property type="match status" value="1"/>
</dbReference>
<dbReference type="EC" id="3.4.21.88" evidence="13"/>
<dbReference type="SUPFAM" id="SSF46785">
    <property type="entry name" value="Winged helix' DNA-binding domain"/>
    <property type="match status" value="1"/>
</dbReference>
<evidence type="ECO:0000256" key="14">
    <source>
        <dbReference type="RuleBase" id="RU003991"/>
    </source>
</evidence>
<dbReference type="InterPro" id="IPR050077">
    <property type="entry name" value="LexA_repressor"/>
</dbReference>
<dbReference type="GO" id="GO:0009432">
    <property type="term" value="P:SOS response"/>
    <property type="evidence" value="ECO:0007669"/>
    <property type="project" value="UniProtKB-UniRule"/>
</dbReference>
<dbReference type="InterPro" id="IPR015927">
    <property type="entry name" value="Peptidase_S24_S26A/B/C"/>
</dbReference>
<dbReference type="FunFam" id="2.10.109.10:FF:000001">
    <property type="entry name" value="LexA repressor"/>
    <property type="match status" value="1"/>
</dbReference>
<dbReference type="GO" id="GO:0006260">
    <property type="term" value="P:DNA replication"/>
    <property type="evidence" value="ECO:0007669"/>
    <property type="project" value="UniProtKB-UniRule"/>
</dbReference>
<dbReference type="Gene3D" id="2.10.109.10">
    <property type="entry name" value="Umud Fragment, subunit A"/>
    <property type="match status" value="1"/>
</dbReference>